<evidence type="ECO:0000259" key="1">
    <source>
        <dbReference type="PROSITE" id="PS50965"/>
    </source>
</evidence>
<reference evidence="2 3" key="1">
    <citation type="submission" date="2019-08" db="EMBL/GenBank/DDBJ databases">
        <title>Bacillus genomes from the desert of Cuatro Cienegas, Coahuila.</title>
        <authorList>
            <person name="Olmedo-Alvarez G."/>
        </authorList>
    </citation>
    <scope>NUCLEOTIDE SEQUENCE [LARGE SCALE GENOMIC DNA]</scope>
    <source>
        <strain evidence="2 3">CH446_14T</strain>
    </source>
</reference>
<dbReference type="InterPro" id="IPR011528">
    <property type="entry name" value="NERD"/>
</dbReference>
<gene>
    <name evidence="2" type="ORF">FZD51_18370</name>
</gene>
<organism evidence="2 3">
    <name type="scientific">Bacillus infantis</name>
    <dbReference type="NCBI Taxonomy" id="324767"/>
    <lineage>
        <taxon>Bacteria</taxon>
        <taxon>Bacillati</taxon>
        <taxon>Bacillota</taxon>
        <taxon>Bacilli</taxon>
        <taxon>Bacillales</taxon>
        <taxon>Bacillaceae</taxon>
        <taxon>Bacillus</taxon>
    </lineage>
</organism>
<evidence type="ECO:0000313" key="3">
    <source>
        <dbReference type="Proteomes" id="UP000322139"/>
    </source>
</evidence>
<dbReference type="Pfam" id="PF08378">
    <property type="entry name" value="NERD"/>
    <property type="match status" value="1"/>
</dbReference>
<dbReference type="RefSeq" id="WP_148976096.1">
    <property type="nucleotide sequence ID" value="NZ_JBNIKU010000003.1"/>
</dbReference>
<comment type="caution">
    <text evidence="2">The sequence shown here is derived from an EMBL/GenBank/DDBJ whole genome shotgun (WGS) entry which is preliminary data.</text>
</comment>
<proteinExistence type="predicted"/>
<dbReference type="AlphaFoldDB" id="A0A5D4R7Q0"/>
<protein>
    <submittedName>
        <fullName evidence="2">NERD domain-containing protein</fullName>
    </submittedName>
</protein>
<evidence type="ECO:0000313" key="2">
    <source>
        <dbReference type="EMBL" id="TYS46006.1"/>
    </source>
</evidence>
<name>A0A5D4R7Q0_9BACI</name>
<dbReference type="PROSITE" id="PS50965">
    <property type="entry name" value="NERD"/>
    <property type="match status" value="1"/>
</dbReference>
<sequence>MILKKIEMPLKLQKLQALHRRLPQSHPKYQLIQEKLAKGLAGYRGELAVDYQLGFLPVDKYLIFHDIRLQEQEHFFQMDFLLLSKEFIVTLEVKNMAGTLYFDPVFQQLIRTQNEKEEAFPDPLIQIQRHNSLMANWLSTHGYPPIPIESLIAISSPYTLLKTSPKNESISNIILHSEALPAKIKKLELNHRESCLDDKQWKKLSRLILKKHTPLNADILEQYDIRKAELITGVFCPSCQALPMGRSHGTWLCPQCHFKAADCHLPALDDYRLLIGPAITNGEARHFLQISSLQLAGRLLYHVQPDGKTKGRIYILK</sequence>
<dbReference type="Proteomes" id="UP000322139">
    <property type="component" value="Unassembled WGS sequence"/>
</dbReference>
<dbReference type="EMBL" id="VTER01000009">
    <property type="protein sequence ID" value="TYS46006.1"/>
    <property type="molecule type" value="Genomic_DNA"/>
</dbReference>
<accession>A0A5D4R7Q0</accession>
<feature type="domain" description="NERD" evidence="1">
    <location>
        <begin position="41"/>
        <end position="157"/>
    </location>
</feature>